<reference evidence="2 3" key="1">
    <citation type="submission" date="2020-05" db="EMBL/GenBank/DDBJ databases">
        <authorList>
            <person name="Campoy J."/>
            <person name="Schneeberger K."/>
            <person name="Spophaly S."/>
        </authorList>
    </citation>
    <scope>NUCLEOTIDE SEQUENCE [LARGE SCALE GENOMIC DNA]</scope>
    <source>
        <strain evidence="2">PruArmRojPasFocal</strain>
    </source>
</reference>
<dbReference type="EMBL" id="CAEKDK010000008">
    <property type="protein sequence ID" value="CAB4289536.1"/>
    <property type="molecule type" value="Genomic_DNA"/>
</dbReference>
<accession>A0A6J5VKM2</accession>
<organism evidence="2 3">
    <name type="scientific">Prunus armeniaca</name>
    <name type="common">Apricot</name>
    <name type="synonym">Armeniaca vulgaris</name>
    <dbReference type="NCBI Taxonomy" id="36596"/>
    <lineage>
        <taxon>Eukaryota</taxon>
        <taxon>Viridiplantae</taxon>
        <taxon>Streptophyta</taxon>
        <taxon>Embryophyta</taxon>
        <taxon>Tracheophyta</taxon>
        <taxon>Spermatophyta</taxon>
        <taxon>Magnoliopsida</taxon>
        <taxon>eudicotyledons</taxon>
        <taxon>Gunneridae</taxon>
        <taxon>Pentapetalae</taxon>
        <taxon>rosids</taxon>
        <taxon>fabids</taxon>
        <taxon>Rosales</taxon>
        <taxon>Rosaceae</taxon>
        <taxon>Amygdaloideae</taxon>
        <taxon>Amygdaleae</taxon>
        <taxon>Prunus</taxon>
    </lineage>
</organism>
<feature type="region of interest" description="Disordered" evidence="1">
    <location>
        <begin position="1"/>
        <end position="24"/>
    </location>
</feature>
<protein>
    <submittedName>
        <fullName evidence="2">Uncharacterized protein</fullName>
    </submittedName>
</protein>
<evidence type="ECO:0000313" key="3">
    <source>
        <dbReference type="Proteomes" id="UP000507222"/>
    </source>
</evidence>
<evidence type="ECO:0000313" key="2">
    <source>
        <dbReference type="EMBL" id="CAB4289536.1"/>
    </source>
</evidence>
<proteinExistence type="predicted"/>
<dbReference type="AlphaFoldDB" id="A0A6J5VKM2"/>
<name>A0A6J5VKM2_PRUAR</name>
<gene>
    <name evidence="2" type="ORF">CURHAP_LOCUS48520</name>
</gene>
<feature type="compositionally biased region" description="Pro residues" evidence="1">
    <location>
        <begin position="1"/>
        <end position="13"/>
    </location>
</feature>
<evidence type="ECO:0000256" key="1">
    <source>
        <dbReference type="SAM" id="MobiDB-lite"/>
    </source>
</evidence>
<dbReference type="Proteomes" id="UP000507222">
    <property type="component" value="Unassembled WGS sequence"/>
</dbReference>
<sequence length="69" mass="7484">MSNAACPPPTPPLPKRRPNGKSSSACRVLMQSQGVVGVSDSHSVKSTKMMTWAPLFIMPCISHRKSFPM</sequence>